<name>A5ZWZ0_9FIRM</name>
<dbReference type="EMBL" id="AAVO02000022">
    <property type="protein sequence ID" value="EDM85871.1"/>
    <property type="molecule type" value="Genomic_DNA"/>
</dbReference>
<dbReference type="RefSeq" id="WP_005424079.1">
    <property type="nucleotide sequence ID" value="NZ_CP102265.1"/>
</dbReference>
<reference evidence="1 2" key="2">
    <citation type="submission" date="2007-04" db="EMBL/GenBank/DDBJ databases">
        <title>Draft genome sequence of Ruminococcus obeum (ATCC 29174).</title>
        <authorList>
            <person name="Sudarsanam P."/>
            <person name="Ley R."/>
            <person name="Guruge J."/>
            <person name="Turnbaugh P.J."/>
            <person name="Mahowald M."/>
            <person name="Liep D."/>
            <person name="Gordon J."/>
        </authorList>
    </citation>
    <scope>NUCLEOTIDE SEQUENCE [LARGE SCALE GENOMIC DNA]</scope>
    <source>
        <strain evidence="1 2">ATCC 29174</strain>
    </source>
</reference>
<organism evidence="1 2">
    <name type="scientific">Blautia obeum ATCC 29174</name>
    <dbReference type="NCBI Taxonomy" id="411459"/>
    <lineage>
        <taxon>Bacteria</taxon>
        <taxon>Bacillati</taxon>
        <taxon>Bacillota</taxon>
        <taxon>Clostridia</taxon>
        <taxon>Lachnospirales</taxon>
        <taxon>Lachnospiraceae</taxon>
        <taxon>Blautia</taxon>
    </lineage>
</organism>
<reference evidence="1 2" key="1">
    <citation type="submission" date="2007-03" db="EMBL/GenBank/DDBJ databases">
        <authorList>
            <person name="Fulton L."/>
            <person name="Clifton S."/>
            <person name="Fulton B."/>
            <person name="Xu J."/>
            <person name="Minx P."/>
            <person name="Pepin K.H."/>
            <person name="Johnson M."/>
            <person name="Thiruvilangam P."/>
            <person name="Bhonagiri V."/>
            <person name="Nash W.E."/>
            <person name="Mardis E.R."/>
            <person name="Wilson R.K."/>
        </authorList>
    </citation>
    <scope>NUCLEOTIDE SEQUENCE [LARGE SCALE GENOMIC DNA]</scope>
    <source>
        <strain evidence="1 2">ATCC 29174</strain>
    </source>
</reference>
<dbReference type="HOGENOM" id="CLU_1944553_0_0_9"/>
<evidence type="ECO:0000313" key="1">
    <source>
        <dbReference type="EMBL" id="EDM85871.1"/>
    </source>
</evidence>
<evidence type="ECO:0000313" key="2">
    <source>
        <dbReference type="Proteomes" id="UP000006002"/>
    </source>
</evidence>
<accession>A5ZWZ0</accession>
<dbReference type="Proteomes" id="UP000006002">
    <property type="component" value="Unassembled WGS sequence"/>
</dbReference>
<comment type="caution">
    <text evidence="1">The sequence shown here is derived from an EMBL/GenBank/DDBJ whole genome shotgun (WGS) entry which is preliminary data.</text>
</comment>
<sequence>MIKNVFSVAKKEATNYSNVVTLTANTGISLNTSYQQAENSIKEILMSCYNMSPFANYDQLISAYRVYRDPNSWAVGVKCTPEYEWLEKLPKNNKPILIGVTNIFANSATNTWWATYTIIDSDSIFCKIY</sequence>
<dbReference type="GeneID" id="79802884"/>
<gene>
    <name evidence="1" type="ORF">RUMOBE_03534</name>
</gene>
<protein>
    <submittedName>
        <fullName evidence="1">Uncharacterized protein</fullName>
    </submittedName>
</protein>
<proteinExistence type="predicted"/>
<dbReference type="AlphaFoldDB" id="A5ZWZ0"/>